<dbReference type="InterPro" id="IPR000014">
    <property type="entry name" value="PAS"/>
</dbReference>
<dbReference type="InterPro" id="IPR003594">
    <property type="entry name" value="HATPase_dom"/>
</dbReference>
<comment type="catalytic activity">
    <reaction evidence="1">
        <text>ATP + protein L-histidine = ADP + protein N-phospho-L-histidine.</text>
        <dbReference type="EC" id="2.7.13.3"/>
    </reaction>
</comment>
<dbReference type="InterPro" id="IPR035965">
    <property type="entry name" value="PAS-like_dom_sf"/>
</dbReference>
<dbReference type="InterPro" id="IPR003661">
    <property type="entry name" value="HisK_dim/P_dom"/>
</dbReference>
<dbReference type="SUPFAM" id="SSF55785">
    <property type="entry name" value="PYP-like sensor domain (PAS domain)"/>
    <property type="match status" value="1"/>
</dbReference>
<dbReference type="GO" id="GO:0009927">
    <property type="term" value="F:histidine phosphotransfer kinase activity"/>
    <property type="evidence" value="ECO:0007669"/>
    <property type="project" value="TreeGrafter"/>
</dbReference>
<dbReference type="EMBL" id="JQ844183">
    <property type="protein sequence ID" value="AGS52117.1"/>
    <property type="molecule type" value="Genomic_DNA"/>
</dbReference>
<dbReference type="Pfam" id="PF02518">
    <property type="entry name" value="HATPase_c"/>
    <property type="match status" value="1"/>
</dbReference>
<dbReference type="Gene3D" id="3.30.565.10">
    <property type="entry name" value="Histidine kinase-like ATPase, C-terminal domain"/>
    <property type="match status" value="1"/>
</dbReference>
<dbReference type="SMART" id="SM00388">
    <property type="entry name" value="HisKA"/>
    <property type="match status" value="1"/>
</dbReference>
<reference evidence="7" key="1">
    <citation type="submission" date="2012-03" db="EMBL/GenBank/DDBJ databases">
        <title>Functional metagenomics reveals considerable lignocellulase gene clusters in the gut microbiome of a wood-feeding higher termite.</title>
        <authorList>
            <person name="Liu N."/>
        </authorList>
    </citation>
    <scope>NUCLEOTIDE SEQUENCE</scope>
</reference>
<dbReference type="InterPro" id="IPR005467">
    <property type="entry name" value="His_kinase_dom"/>
</dbReference>
<dbReference type="SUPFAM" id="SSF47384">
    <property type="entry name" value="Homodimeric domain of signal transducing histidine kinase"/>
    <property type="match status" value="1"/>
</dbReference>
<dbReference type="EC" id="2.7.13.3" evidence="2"/>
<dbReference type="PRINTS" id="PR00344">
    <property type="entry name" value="BCTRLSENSOR"/>
</dbReference>
<evidence type="ECO:0000256" key="2">
    <source>
        <dbReference type="ARBA" id="ARBA00012438"/>
    </source>
</evidence>
<evidence type="ECO:0000256" key="3">
    <source>
        <dbReference type="ARBA" id="ARBA00022553"/>
    </source>
</evidence>
<dbReference type="Gene3D" id="3.30.450.20">
    <property type="entry name" value="PAS domain"/>
    <property type="match status" value="1"/>
</dbReference>
<dbReference type="PANTHER" id="PTHR43047">
    <property type="entry name" value="TWO-COMPONENT HISTIDINE PROTEIN KINASE"/>
    <property type="match status" value="1"/>
</dbReference>
<dbReference type="CDD" id="cd16922">
    <property type="entry name" value="HATPase_EvgS-ArcB-TorS-like"/>
    <property type="match status" value="1"/>
</dbReference>
<name>A0A806JYR5_9BACT</name>
<evidence type="ECO:0000256" key="5">
    <source>
        <dbReference type="ARBA" id="ARBA00022777"/>
    </source>
</evidence>
<keyword evidence="4" id="KW-0808">Transferase</keyword>
<dbReference type="AlphaFoldDB" id="A0A806JYR5"/>
<dbReference type="NCBIfam" id="TIGR00229">
    <property type="entry name" value="sensory_box"/>
    <property type="match status" value="1"/>
</dbReference>
<dbReference type="SUPFAM" id="SSF55874">
    <property type="entry name" value="ATPase domain of HSP90 chaperone/DNA topoisomerase II/histidine kinase"/>
    <property type="match status" value="1"/>
</dbReference>
<dbReference type="Pfam" id="PF13426">
    <property type="entry name" value="PAS_9"/>
    <property type="match status" value="1"/>
</dbReference>
<dbReference type="InterPro" id="IPR004358">
    <property type="entry name" value="Sig_transdc_His_kin-like_C"/>
</dbReference>
<organism evidence="7">
    <name type="scientific">uncultured bacterium contig00034</name>
    <dbReference type="NCBI Taxonomy" id="1181523"/>
    <lineage>
        <taxon>Bacteria</taxon>
        <taxon>environmental samples</taxon>
    </lineage>
</organism>
<dbReference type="Gene3D" id="1.10.287.130">
    <property type="match status" value="1"/>
</dbReference>
<keyword evidence="3" id="KW-0597">Phosphoprotein</keyword>
<dbReference type="SMART" id="SM00387">
    <property type="entry name" value="HATPase_c"/>
    <property type="match status" value="1"/>
</dbReference>
<dbReference type="FunFam" id="3.30.565.10:FF:000010">
    <property type="entry name" value="Sensor histidine kinase RcsC"/>
    <property type="match status" value="1"/>
</dbReference>
<sequence>MRIVALDSGRLVYANNAALVIFRAASFEDVAGRNAFEFMPEVQPDGRTSEEIVIEMNKTEVASAEFVCNRMDGDTFVARITSRTIMYAGRLCSLATIEDMTEEKAYHEMLERTAQMEKEANSLKSRFLATMSHEIRTPLNAILGVAEIQLQKKNLPPDTEDAFLRIYESGDLLVNIVNDILDLSKIEAGKLEIVPVRYDLRGLVSDAAQFNRIRYENKPIELDVRVSEGTPAGLIGDELRIRQILNNILSNAFKYTDEGCIALNVSSEPAPDGVVLIFEVSDTGQGMSVSQQERLFDEYTRFNTDVNRSILGAGLGMGITKRLLELMNGEITVRSEPRKGSAFTIRIPQGLAGDGACGAELSDMLGASRFRKASVIKKRSSRARACPI</sequence>
<dbReference type="PANTHER" id="PTHR43047:SF72">
    <property type="entry name" value="OSMOSENSING HISTIDINE PROTEIN KINASE SLN1"/>
    <property type="match status" value="1"/>
</dbReference>
<feature type="domain" description="Histidine kinase" evidence="6">
    <location>
        <begin position="130"/>
        <end position="351"/>
    </location>
</feature>
<dbReference type="PROSITE" id="PS50109">
    <property type="entry name" value="HIS_KIN"/>
    <property type="match status" value="1"/>
</dbReference>
<accession>A0A806JYR5</accession>
<keyword evidence="5 7" id="KW-0418">Kinase</keyword>
<dbReference type="GO" id="GO:0000155">
    <property type="term" value="F:phosphorelay sensor kinase activity"/>
    <property type="evidence" value="ECO:0007669"/>
    <property type="project" value="InterPro"/>
</dbReference>
<evidence type="ECO:0000256" key="4">
    <source>
        <dbReference type="ARBA" id="ARBA00022679"/>
    </source>
</evidence>
<dbReference type="InterPro" id="IPR036097">
    <property type="entry name" value="HisK_dim/P_sf"/>
</dbReference>
<evidence type="ECO:0000313" key="7">
    <source>
        <dbReference type="EMBL" id="AGS52117.1"/>
    </source>
</evidence>
<dbReference type="InterPro" id="IPR036890">
    <property type="entry name" value="HATPase_C_sf"/>
</dbReference>
<evidence type="ECO:0000259" key="6">
    <source>
        <dbReference type="PROSITE" id="PS50109"/>
    </source>
</evidence>
<protein>
    <recommendedName>
        <fullName evidence="2">histidine kinase</fullName>
        <ecNumber evidence="2">2.7.13.3</ecNumber>
    </recommendedName>
</protein>
<dbReference type="Pfam" id="PF00512">
    <property type="entry name" value="HisKA"/>
    <property type="match status" value="1"/>
</dbReference>
<evidence type="ECO:0000256" key="1">
    <source>
        <dbReference type="ARBA" id="ARBA00000085"/>
    </source>
</evidence>
<dbReference type="CDD" id="cd00082">
    <property type="entry name" value="HisKA"/>
    <property type="match status" value="1"/>
</dbReference>
<dbReference type="GO" id="GO:0005886">
    <property type="term" value="C:plasma membrane"/>
    <property type="evidence" value="ECO:0007669"/>
    <property type="project" value="TreeGrafter"/>
</dbReference>
<proteinExistence type="predicted"/>